<dbReference type="GO" id="GO:0031501">
    <property type="term" value="C:mannosyltransferase complex"/>
    <property type="evidence" value="ECO:0007669"/>
    <property type="project" value="TreeGrafter"/>
</dbReference>
<keyword evidence="8 10" id="KW-1133">Transmembrane helix</keyword>
<dbReference type="AlphaFoldDB" id="A0A1F5H3J4"/>
<evidence type="ECO:0000256" key="10">
    <source>
        <dbReference type="SAM" id="Phobius"/>
    </source>
</evidence>
<evidence type="ECO:0000256" key="5">
    <source>
        <dbReference type="ARBA" id="ARBA00022679"/>
    </source>
</evidence>
<dbReference type="GO" id="GO:0004376">
    <property type="term" value="F:GPI mannosyltransferase activity"/>
    <property type="evidence" value="ECO:0007669"/>
    <property type="project" value="InterPro"/>
</dbReference>
<sequence>MIVKLFTFWRLGLFLVTYLGSLVLPKIENGGLGAIGKGHTFNFWTSWAQWDGGHYFGIAESGYLLFSDYAFFPLFPFLVRVVNLLLGNLILSGLIVSNIAFLIFLLIFFKVIKEKYSPKVAQLTIGTFLVFPTTFFAVAFYSESLFLLLCALTFLLLSRKKFLFAAIATSLASLTRSPGVILIISIFYSYFATIHFKPRLIDKRFLYILVAPFGFIFYGLYLFFKVNDPFKFLTIQSSWERSVIDPITTFVSYIWVIATGQQRPINDYFDLALTLLFLAILILGRRKIPSSWWIFSMAVILLPASFGTLTSMPRYLLSSLGSFVIIAQYLKERPRLRIVLWSLSLFSQAVLATRFILGYWVA</sequence>
<comment type="caution">
    <text evidence="11">The sequence shown here is derived from an EMBL/GenBank/DDBJ whole genome shotgun (WGS) entry which is preliminary data.</text>
</comment>
<feature type="transmembrane region" description="Helical" evidence="10">
    <location>
        <begin position="291"/>
        <end position="309"/>
    </location>
</feature>
<comment type="subcellular location">
    <subcellularLocation>
        <location evidence="1">Endoplasmic reticulum membrane</location>
        <topology evidence="1">Multi-pass membrane protein</topology>
    </subcellularLocation>
</comment>
<keyword evidence="5" id="KW-0808">Transferase</keyword>
<keyword evidence="9 10" id="KW-0472">Membrane</keyword>
<keyword evidence="6 10" id="KW-0812">Transmembrane</keyword>
<comment type="pathway">
    <text evidence="2">Glycolipid biosynthesis; glycosylphosphatidylinositol-anchor biosynthesis.</text>
</comment>
<dbReference type="GO" id="GO:0000009">
    <property type="term" value="F:alpha-1,6-mannosyltransferase activity"/>
    <property type="evidence" value="ECO:0007669"/>
    <property type="project" value="InterPro"/>
</dbReference>
<evidence type="ECO:0000256" key="7">
    <source>
        <dbReference type="ARBA" id="ARBA00022824"/>
    </source>
</evidence>
<name>A0A1F5H3J4_9BACT</name>
<feature type="transmembrane region" description="Helical" evidence="10">
    <location>
        <begin position="268"/>
        <end position="284"/>
    </location>
</feature>
<keyword evidence="7" id="KW-0256">Endoplasmic reticulum</keyword>
<dbReference type="PANTHER" id="PTHR12468:SF2">
    <property type="entry name" value="GPI MANNOSYLTRANSFERASE 2"/>
    <property type="match status" value="1"/>
</dbReference>
<feature type="transmembrane region" description="Helical" evidence="10">
    <location>
        <begin position="338"/>
        <end position="361"/>
    </location>
</feature>
<evidence type="ECO:0000256" key="9">
    <source>
        <dbReference type="ARBA" id="ARBA00023136"/>
    </source>
</evidence>
<feature type="transmembrane region" description="Helical" evidence="10">
    <location>
        <begin position="6"/>
        <end position="24"/>
    </location>
</feature>
<feature type="transmembrane region" description="Helical" evidence="10">
    <location>
        <begin position="85"/>
        <end position="108"/>
    </location>
</feature>
<evidence type="ECO:0000256" key="3">
    <source>
        <dbReference type="ARBA" id="ARBA00022502"/>
    </source>
</evidence>
<feature type="transmembrane region" description="Helical" evidence="10">
    <location>
        <begin position="120"/>
        <end position="142"/>
    </location>
</feature>
<evidence type="ECO:0000313" key="11">
    <source>
        <dbReference type="EMBL" id="OGD98614.1"/>
    </source>
</evidence>
<keyword evidence="3" id="KW-0337">GPI-anchor biosynthesis</keyword>
<organism evidence="11 12">
    <name type="scientific">Candidatus Curtissbacteria bacterium RIFCSPLOWO2_01_FULL_42_50</name>
    <dbReference type="NCBI Taxonomy" id="1797730"/>
    <lineage>
        <taxon>Bacteria</taxon>
        <taxon>Candidatus Curtissiibacteriota</taxon>
    </lineage>
</organism>
<dbReference type="EMBL" id="MFBT01000034">
    <property type="protein sequence ID" value="OGD98614.1"/>
    <property type="molecule type" value="Genomic_DNA"/>
</dbReference>
<dbReference type="UniPathway" id="UPA00196"/>
<dbReference type="Pfam" id="PF04188">
    <property type="entry name" value="Mannosyl_trans2"/>
    <property type="match status" value="1"/>
</dbReference>
<dbReference type="Proteomes" id="UP000177039">
    <property type="component" value="Unassembled WGS sequence"/>
</dbReference>
<feature type="transmembrane region" description="Helical" evidence="10">
    <location>
        <begin position="162"/>
        <end position="193"/>
    </location>
</feature>
<dbReference type="GO" id="GO:0006506">
    <property type="term" value="P:GPI anchor biosynthetic process"/>
    <property type="evidence" value="ECO:0007669"/>
    <property type="project" value="UniProtKB-UniPathway"/>
</dbReference>
<protein>
    <recommendedName>
        <fullName evidence="13">Glycosyltransferase RgtA/B/C/D-like domain-containing protein</fullName>
    </recommendedName>
</protein>
<evidence type="ECO:0000313" key="12">
    <source>
        <dbReference type="Proteomes" id="UP000177039"/>
    </source>
</evidence>
<evidence type="ECO:0000256" key="8">
    <source>
        <dbReference type="ARBA" id="ARBA00022989"/>
    </source>
</evidence>
<dbReference type="GO" id="GO:0016020">
    <property type="term" value="C:membrane"/>
    <property type="evidence" value="ECO:0007669"/>
    <property type="project" value="GOC"/>
</dbReference>
<dbReference type="InterPro" id="IPR007315">
    <property type="entry name" value="PIG-V/Gpi18"/>
</dbReference>
<evidence type="ECO:0000256" key="6">
    <source>
        <dbReference type="ARBA" id="ARBA00022692"/>
    </source>
</evidence>
<keyword evidence="4" id="KW-0328">Glycosyltransferase</keyword>
<evidence type="ECO:0000256" key="4">
    <source>
        <dbReference type="ARBA" id="ARBA00022676"/>
    </source>
</evidence>
<accession>A0A1F5H3J4</accession>
<evidence type="ECO:0000256" key="2">
    <source>
        <dbReference type="ARBA" id="ARBA00004687"/>
    </source>
</evidence>
<dbReference type="PANTHER" id="PTHR12468">
    <property type="entry name" value="GPI MANNOSYLTRANSFERASE 2"/>
    <property type="match status" value="1"/>
</dbReference>
<proteinExistence type="predicted"/>
<evidence type="ECO:0000256" key="1">
    <source>
        <dbReference type="ARBA" id="ARBA00004477"/>
    </source>
</evidence>
<gene>
    <name evidence="11" type="ORF">A3B54_05530</name>
</gene>
<evidence type="ECO:0008006" key="13">
    <source>
        <dbReference type="Google" id="ProtNLM"/>
    </source>
</evidence>
<reference evidence="11 12" key="1">
    <citation type="journal article" date="2016" name="Nat. Commun.">
        <title>Thousands of microbial genomes shed light on interconnected biogeochemical processes in an aquifer system.</title>
        <authorList>
            <person name="Anantharaman K."/>
            <person name="Brown C.T."/>
            <person name="Hug L.A."/>
            <person name="Sharon I."/>
            <person name="Castelle C.J."/>
            <person name="Probst A.J."/>
            <person name="Thomas B.C."/>
            <person name="Singh A."/>
            <person name="Wilkins M.J."/>
            <person name="Karaoz U."/>
            <person name="Brodie E.L."/>
            <person name="Williams K.H."/>
            <person name="Hubbard S.S."/>
            <person name="Banfield J.F."/>
        </authorList>
    </citation>
    <scope>NUCLEOTIDE SEQUENCE [LARGE SCALE GENOMIC DNA]</scope>
</reference>
<feature type="transmembrane region" description="Helical" evidence="10">
    <location>
        <begin position="205"/>
        <end position="224"/>
    </location>
</feature>